<accession>A0ABU6QL10</accession>
<protein>
    <recommendedName>
        <fullName evidence="1">PB1-like domain-containing protein</fullName>
    </recommendedName>
</protein>
<evidence type="ECO:0000259" key="1">
    <source>
        <dbReference type="Pfam" id="PF26130"/>
    </source>
</evidence>
<proteinExistence type="predicted"/>
<sequence>MGDTFVVPIFHHGGDFIQSLLGDLVYANGLVERFEEMDIDKVNFEDMKKLFEGLGYRNFMHVYWLDKNAPELETGLNLLEGDDGIRELIDHLRMNLEFEFEFAWTSPRNPRICVAYITKAMSRI</sequence>
<comment type="caution">
    <text evidence="2">The sequence shown here is derived from an EMBL/GenBank/DDBJ whole genome shotgun (WGS) entry which is preliminary data.</text>
</comment>
<dbReference type="EMBL" id="JASCZI010000611">
    <property type="protein sequence ID" value="MED6112681.1"/>
    <property type="molecule type" value="Genomic_DNA"/>
</dbReference>
<organism evidence="2 3">
    <name type="scientific">Stylosanthes scabra</name>
    <dbReference type="NCBI Taxonomy" id="79078"/>
    <lineage>
        <taxon>Eukaryota</taxon>
        <taxon>Viridiplantae</taxon>
        <taxon>Streptophyta</taxon>
        <taxon>Embryophyta</taxon>
        <taxon>Tracheophyta</taxon>
        <taxon>Spermatophyta</taxon>
        <taxon>Magnoliopsida</taxon>
        <taxon>eudicotyledons</taxon>
        <taxon>Gunneridae</taxon>
        <taxon>Pentapetalae</taxon>
        <taxon>rosids</taxon>
        <taxon>fabids</taxon>
        <taxon>Fabales</taxon>
        <taxon>Fabaceae</taxon>
        <taxon>Papilionoideae</taxon>
        <taxon>50 kb inversion clade</taxon>
        <taxon>dalbergioids sensu lato</taxon>
        <taxon>Dalbergieae</taxon>
        <taxon>Pterocarpus clade</taxon>
        <taxon>Stylosanthes</taxon>
    </lineage>
</organism>
<evidence type="ECO:0000313" key="2">
    <source>
        <dbReference type="EMBL" id="MED6112681.1"/>
    </source>
</evidence>
<feature type="domain" description="PB1-like" evidence="1">
    <location>
        <begin position="5"/>
        <end position="96"/>
    </location>
</feature>
<dbReference type="Pfam" id="PF26130">
    <property type="entry name" value="PB1-like"/>
    <property type="match status" value="1"/>
</dbReference>
<reference evidence="2 3" key="1">
    <citation type="journal article" date="2023" name="Plants (Basel)">
        <title>Bridging the Gap: Combining Genomics and Transcriptomics Approaches to Understand Stylosanthes scabra, an Orphan Legume from the Brazilian Caatinga.</title>
        <authorList>
            <person name="Ferreira-Neto J.R.C."/>
            <person name="da Silva M.D."/>
            <person name="Binneck E."/>
            <person name="de Melo N.F."/>
            <person name="da Silva R.H."/>
            <person name="de Melo A.L.T.M."/>
            <person name="Pandolfi V."/>
            <person name="Bustamante F.O."/>
            <person name="Brasileiro-Vidal A.C."/>
            <person name="Benko-Iseppon A.M."/>
        </authorList>
    </citation>
    <scope>NUCLEOTIDE SEQUENCE [LARGE SCALE GENOMIC DNA]</scope>
    <source>
        <tissue evidence="2">Leaves</tissue>
    </source>
</reference>
<name>A0ABU6QL10_9FABA</name>
<dbReference type="InterPro" id="IPR058594">
    <property type="entry name" value="PB1-like_dom_pln"/>
</dbReference>
<dbReference type="Proteomes" id="UP001341840">
    <property type="component" value="Unassembled WGS sequence"/>
</dbReference>
<keyword evidence="3" id="KW-1185">Reference proteome</keyword>
<gene>
    <name evidence="2" type="ORF">PIB30_063743</name>
</gene>
<evidence type="ECO:0000313" key="3">
    <source>
        <dbReference type="Proteomes" id="UP001341840"/>
    </source>
</evidence>